<gene>
    <name evidence="8" type="ORF">NKI27_02305</name>
</gene>
<accession>A0ABY6N3P4</accession>
<keyword evidence="7" id="KW-0998">Cell outer membrane</keyword>
<proteinExistence type="inferred from homology"/>
<name>A0ABY6N3P4_9ALTE</name>
<dbReference type="PANTHER" id="PTHR35093">
    <property type="entry name" value="OUTER MEMBRANE PROTEIN NMB0088-RELATED"/>
    <property type="match status" value="1"/>
</dbReference>
<evidence type="ECO:0000256" key="5">
    <source>
        <dbReference type="ARBA" id="ARBA00022729"/>
    </source>
</evidence>
<dbReference type="Pfam" id="PF03349">
    <property type="entry name" value="Toluene_X"/>
    <property type="match status" value="1"/>
</dbReference>
<keyword evidence="6" id="KW-0472">Membrane</keyword>
<evidence type="ECO:0000256" key="2">
    <source>
        <dbReference type="ARBA" id="ARBA00008163"/>
    </source>
</evidence>
<evidence type="ECO:0000256" key="3">
    <source>
        <dbReference type="ARBA" id="ARBA00022452"/>
    </source>
</evidence>
<dbReference type="PANTHER" id="PTHR35093:SF8">
    <property type="entry name" value="OUTER MEMBRANE PROTEIN NMB0088-RELATED"/>
    <property type="match status" value="1"/>
</dbReference>
<keyword evidence="3" id="KW-1134">Transmembrane beta strand</keyword>
<evidence type="ECO:0000313" key="9">
    <source>
        <dbReference type="Proteomes" id="UP001163739"/>
    </source>
</evidence>
<evidence type="ECO:0000256" key="4">
    <source>
        <dbReference type="ARBA" id="ARBA00022692"/>
    </source>
</evidence>
<evidence type="ECO:0000313" key="8">
    <source>
        <dbReference type="EMBL" id="UZE96604.1"/>
    </source>
</evidence>
<dbReference type="Gene3D" id="2.40.160.60">
    <property type="entry name" value="Outer membrane protein transport protein (OMPP1/FadL/TodX)"/>
    <property type="match status" value="1"/>
</dbReference>
<keyword evidence="5" id="KW-0732">Signal</keyword>
<protein>
    <submittedName>
        <fullName evidence="8">Outer membrane protein transport protein</fullName>
    </submittedName>
</protein>
<sequence length="489" mass="52168">MNKNNTLERACFSGVNFNRGRVKNVTVSPKVLAISALMMSGPLAAQGYYVDEQSAKRLGDAFSGGAAEAEDASTAFYNPAGLSRIKQSELVVNLSLLSTDTDVKSTGASLDQMTSLSTYTTAPLQGDGSPSVSDVFALPSIYLALPQYEQLAFGLSINAPYASGSDFGRNTVGRYFSLESEITGINIGFMASLKVNDQLSLGGGINMQRISASIEQAINVAGYCSGAQSLGLTGGNSCAGIGIGAPGSNSSDGYFKVKGHDIEYGFTAGVLYEFSEGTRVGMNFRSKIEHTLEGSANFTIPANAEAILSALDPNLTTHSTSGTVELVTPEMLSLSGFHQINERWHVQADANWTNWSRFKSIDVELADTGDVLSTPQYWNDSWRVAIGGGFKLNPEWTLRAGIAYEKTPIPDQTASIGFAFDDYKALSVGFSYELNETIVVDAGLQHTFAFDRDVSEGDASIFGDAATNQSNVETQYTSLAVGLRWTFGE</sequence>
<comment type="similarity">
    <text evidence="2">Belongs to the OmpP1/FadL family.</text>
</comment>
<evidence type="ECO:0000256" key="6">
    <source>
        <dbReference type="ARBA" id="ARBA00023136"/>
    </source>
</evidence>
<comment type="subcellular location">
    <subcellularLocation>
        <location evidence="1">Cell outer membrane</location>
        <topology evidence="1">Multi-pass membrane protein</topology>
    </subcellularLocation>
</comment>
<dbReference type="Proteomes" id="UP001163739">
    <property type="component" value="Chromosome"/>
</dbReference>
<evidence type="ECO:0000256" key="7">
    <source>
        <dbReference type="ARBA" id="ARBA00023237"/>
    </source>
</evidence>
<keyword evidence="4" id="KW-0812">Transmembrane</keyword>
<organism evidence="8 9">
    <name type="scientific">Alkalimarinus alittae</name>
    <dbReference type="NCBI Taxonomy" id="2961619"/>
    <lineage>
        <taxon>Bacteria</taxon>
        <taxon>Pseudomonadati</taxon>
        <taxon>Pseudomonadota</taxon>
        <taxon>Gammaproteobacteria</taxon>
        <taxon>Alteromonadales</taxon>
        <taxon>Alteromonadaceae</taxon>
        <taxon>Alkalimarinus</taxon>
    </lineage>
</organism>
<dbReference type="RefSeq" id="WP_265048088.1">
    <property type="nucleotide sequence ID" value="NZ_CP100390.1"/>
</dbReference>
<keyword evidence="9" id="KW-1185">Reference proteome</keyword>
<reference evidence="8" key="1">
    <citation type="submission" date="2022-06" db="EMBL/GenBank/DDBJ databases">
        <title>Alkalimarinus sp. nov., isolated from gut of a Alitta virens.</title>
        <authorList>
            <person name="Yang A.I."/>
            <person name="Shin N.-R."/>
        </authorList>
    </citation>
    <scope>NUCLEOTIDE SEQUENCE</scope>
    <source>
        <strain evidence="8">A2M4</strain>
    </source>
</reference>
<dbReference type="EMBL" id="CP100390">
    <property type="protein sequence ID" value="UZE96604.1"/>
    <property type="molecule type" value="Genomic_DNA"/>
</dbReference>
<dbReference type="InterPro" id="IPR005017">
    <property type="entry name" value="OMPP1/FadL/TodX"/>
</dbReference>
<dbReference type="SUPFAM" id="SSF56935">
    <property type="entry name" value="Porins"/>
    <property type="match status" value="1"/>
</dbReference>
<evidence type="ECO:0000256" key="1">
    <source>
        <dbReference type="ARBA" id="ARBA00004571"/>
    </source>
</evidence>